<dbReference type="EMBL" id="AACS02000007">
    <property type="protein sequence ID" value="EAU90736.1"/>
    <property type="molecule type" value="Genomic_DNA"/>
</dbReference>
<organism evidence="3 4">
    <name type="scientific">Coprinopsis cinerea (strain Okayama-7 / 130 / ATCC MYA-4618 / FGSC 9003)</name>
    <name type="common">Inky cap fungus</name>
    <name type="synonym">Hormographiella aspergillata</name>
    <dbReference type="NCBI Taxonomy" id="240176"/>
    <lineage>
        <taxon>Eukaryota</taxon>
        <taxon>Fungi</taxon>
        <taxon>Dikarya</taxon>
        <taxon>Basidiomycota</taxon>
        <taxon>Agaricomycotina</taxon>
        <taxon>Agaricomycetes</taxon>
        <taxon>Agaricomycetidae</taxon>
        <taxon>Agaricales</taxon>
        <taxon>Agaricineae</taxon>
        <taxon>Psathyrellaceae</taxon>
        <taxon>Coprinopsis</taxon>
    </lineage>
</organism>
<keyword evidence="2" id="KW-0732">Signal</keyword>
<dbReference type="AlphaFoldDB" id="A8N8F8"/>
<dbReference type="OMA" id="GEFIHVE"/>
<feature type="chain" id="PRO_5002727133" evidence="2">
    <location>
        <begin position="23"/>
        <end position="373"/>
    </location>
</feature>
<dbReference type="VEuPathDB" id="FungiDB:CC1G_04005"/>
<gene>
    <name evidence="3" type="ORF">CC1G_04005</name>
</gene>
<dbReference type="InParanoid" id="A8N8F8"/>
<dbReference type="Proteomes" id="UP000001861">
    <property type="component" value="Unassembled WGS sequence"/>
</dbReference>
<feature type="signal peptide" evidence="2">
    <location>
        <begin position="1"/>
        <end position="22"/>
    </location>
</feature>
<feature type="compositionally biased region" description="Low complexity" evidence="1">
    <location>
        <begin position="191"/>
        <end position="203"/>
    </location>
</feature>
<keyword evidence="4" id="KW-1185">Reference proteome</keyword>
<feature type="region of interest" description="Disordered" evidence="1">
    <location>
        <begin position="191"/>
        <end position="212"/>
    </location>
</feature>
<accession>A8N8F8</accession>
<name>A8N8F8_COPC7</name>
<proteinExistence type="predicted"/>
<evidence type="ECO:0000256" key="2">
    <source>
        <dbReference type="SAM" id="SignalP"/>
    </source>
</evidence>
<dbReference type="RefSeq" id="XP_001831114.1">
    <property type="nucleotide sequence ID" value="XM_001831062.1"/>
</dbReference>
<dbReference type="OrthoDB" id="5803672at2759"/>
<dbReference type="eggNOG" id="ENOG502T0AE">
    <property type="taxonomic scope" value="Eukaryota"/>
</dbReference>
<evidence type="ECO:0000256" key="1">
    <source>
        <dbReference type="SAM" id="MobiDB-lite"/>
    </source>
</evidence>
<dbReference type="GeneID" id="6007575"/>
<comment type="caution">
    <text evidence="3">The sequence shown here is derived from an EMBL/GenBank/DDBJ whole genome shotgun (WGS) entry which is preliminary data.</text>
</comment>
<evidence type="ECO:0000313" key="3">
    <source>
        <dbReference type="EMBL" id="EAU90736.1"/>
    </source>
</evidence>
<dbReference type="KEGG" id="cci:CC1G_04005"/>
<protein>
    <submittedName>
        <fullName evidence="3">Uncharacterized protein</fullName>
    </submittedName>
</protein>
<evidence type="ECO:0000313" key="4">
    <source>
        <dbReference type="Proteomes" id="UP000001861"/>
    </source>
</evidence>
<reference evidence="3 4" key="1">
    <citation type="journal article" date="2010" name="Proc. Natl. Acad. Sci. U.S.A.">
        <title>Insights into evolution of multicellular fungi from the assembled chromosomes of the mushroom Coprinopsis cinerea (Coprinus cinereus).</title>
        <authorList>
            <person name="Stajich J.E."/>
            <person name="Wilke S.K."/>
            <person name="Ahren D."/>
            <person name="Au C.H."/>
            <person name="Birren B.W."/>
            <person name="Borodovsky M."/>
            <person name="Burns C."/>
            <person name="Canback B."/>
            <person name="Casselton L.A."/>
            <person name="Cheng C.K."/>
            <person name="Deng J."/>
            <person name="Dietrich F.S."/>
            <person name="Fargo D.C."/>
            <person name="Farman M.L."/>
            <person name="Gathman A.C."/>
            <person name="Goldberg J."/>
            <person name="Guigo R."/>
            <person name="Hoegger P.J."/>
            <person name="Hooker J.B."/>
            <person name="Huggins A."/>
            <person name="James T.Y."/>
            <person name="Kamada T."/>
            <person name="Kilaru S."/>
            <person name="Kodira C."/>
            <person name="Kues U."/>
            <person name="Kupfer D."/>
            <person name="Kwan H.S."/>
            <person name="Lomsadze A."/>
            <person name="Li W."/>
            <person name="Lilly W.W."/>
            <person name="Ma L.J."/>
            <person name="Mackey A.J."/>
            <person name="Manning G."/>
            <person name="Martin F."/>
            <person name="Muraguchi H."/>
            <person name="Natvig D.O."/>
            <person name="Palmerini H."/>
            <person name="Ramesh M.A."/>
            <person name="Rehmeyer C.J."/>
            <person name="Roe B.A."/>
            <person name="Shenoy N."/>
            <person name="Stanke M."/>
            <person name="Ter-Hovhannisyan V."/>
            <person name="Tunlid A."/>
            <person name="Velagapudi R."/>
            <person name="Vision T.J."/>
            <person name="Zeng Q."/>
            <person name="Zolan M.E."/>
            <person name="Pukkila P.J."/>
        </authorList>
    </citation>
    <scope>NUCLEOTIDE SEQUENCE [LARGE SCALE GENOMIC DNA]</scope>
    <source>
        <strain evidence="4">Okayama-7 / 130 / ATCC MYA-4618 / FGSC 9003</strain>
    </source>
</reference>
<sequence>MSFFSSLKLLLALVLTARLAHGVAITCTSTSATLEDLVTCLVGYTVPAGFYNPGGAGDYSVAQPGAGELDAWRTAVETALNVDGDCPSPPINVPGLGGTYTIGLFTESVSGGKSFCVISETNTYSGTTNVFARGWGFVITTANDADHQRALHFSAPHPVYDKTTPLQAAALFKRVGAKSLIVAGRHRMASSSSSTCATPSNPNDTYYKTDPSHDDDEPFHDALLVTREWQIDQGGCPNSNCAYIQWHRKVSCPNYDVFLSSGPGNGASSHAWYHGATIRPVRRLKEALDVHMAPLPGTVHGLPSTANDCQLTATKNIFGRVVNGRIPPTHCTTDATLASVTGEFIHVEQPDPVVLADHYDAWEAALVDAFPAL</sequence>